<dbReference type="InterPro" id="IPR002201">
    <property type="entry name" value="Glyco_trans_9"/>
</dbReference>
<keyword evidence="4" id="KW-1185">Reference proteome</keyword>
<dbReference type="EMBL" id="CP041636">
    <property type="protein sequence ID" value="QDO98249.1"/>
    <property type="molecule type" value="Genomic_DNA"/>
</dbReference>
<keyword evidence="1" id="KW-0328">Glycosyltransferase</keyword>
<gene>
    <name evidence="3" type="ORF">FNB15_13640</name>
</gene>
<dbReference type="PANTHER" id="PTHR30160">
    <property type="entry name" value="TETRAACYLDISACCHARIDE 4'-KINASE-RELATED"/>
    <property type="match status" value="1"/>
</dbReference>
<proteinExistence type="predicted"/>
<dbReference type="Pfam" id="PF01075">
    <property type="entry name" value="Glyco_transf_9"/>
    <property type="match status" value="1"/>
</dbReference>
<name>A0A516H3A1_9PROT</name>
<dbReference type="GO" id="GO:0008713">
    <property type="term" value="F:ADP-heptose-lipopolysaccharide heptosyltransferase activity"/>
    <property type="evidence" value="ECO:0007669"/>
    <property type="project" value="TreeGrafter"/>
</dbReference>
<dbReference type="RefSeq" id="WP_144069230.1">
    <property type="nucleotide sequence ID" value="NZ_CP041636.1"/>
</dbReference>
<dbReference type="Gene3D" id="3.40.50.2000">
    <property type="entry name" value="Glycogen Phosphorylase B"/>
    <property type="match status" value="2"/>
</dbReference>
<evidence type="ECO:0000313" key="4">
    <source>
        <dbReference type="Proteomes" id="UP000317496"/>
    </source>
</evidence>
<dbReference type="KEGG" id="fer:FNB15_13640"/>
<dbReference type="InterPro" id="IPR051199">
    <property type="entry name" value="LPS_LOS_Heptosyltrfase"/>
</dbReference>
<dbReference type="AlphaFoldDB" id="A0A516H3A1"/>
<dbReference type="Proteomes" id="UP000317496">
    <property type="component" value="Chromosome"/>
</dbReference>
<dbReference type="GO" id="GO:0009244">
    <property type="term" value="P:lipopolysaccharide core region biosynthetic process"/>
    <property type="evidence" value="ECO:0007669"/>
    <property type="project" value="TreeGrafter"/>
</dbReference>
<reference evidence="3 4" key="1">
    <citation type="submission" date="2019-07" db="EMBL/GenBank/DDBJ databases">
        <title>Genome sequencing for Ferrovibrio sp. K5.</title>
        <authorList>
            <person name="Park S.-J."/>
        </authorList>
    </citation>
    <scope>NUCLEOTIDE SEQUENCE [LARGE SCALE GENOMIC DNA]</scope>
    <source>
        <strain evidence="3 4">K5</strain>
    </source>
</reference>
<dbReference type="CDD" id="cd03789">
    <property type="entry name" value="GT9_LPS_heptosyltransferase"/>
    <property type="match status" value="1"/>
</dbReference>
<protein>
    <submittedName>
        <fullName evidence="3">Glycosyltransferase family 9 protein</fullName>
    </submittedName>
</protein>
<sequence length="306" mass="33575">MAILVIKHSALGDMILALPLLRAIRQHHAGERIVLLTTAPYVDLLQRSGLADEIWTDPRPKFWQPLKLLALLSRIRNGRFSRIYDLQGSQRTKSYYRLLGKPAEAWVGNAPGCRYHIPDPTEPMHITELRRRQLALVGIPDPGLPDLDFLTGDIARYTLPARFALLVPGGAPHRPAKRWPAERFAALARQLLAQGITPVLIGRAAEQTEIAAIRALCPEAISLCDKTSIADLAALGRAAALCVGNDTGPMHIIAAARCPSLVLYSAESDPRKISPRGDWVRLLQRPSLQDVGLEDVIAALPPVRQA</sequence>
<dbReference type="PANTHER" id="PTHR30160:SF1">
    <property type="entry name" value="LIPOPOLYSACCHARIDE 1,2-N-ACETYLGLUCOSAMINETRANSFERASE-RELATED"/>
    <property type="match status" value="1"/>
</dbReference>
<evidence type="ECO:0000313" key="3">
    <source>
        <dbReference type="EMBL" id="QDO98249.1"/>
    </source>
</evidence>
<evidence type="ECO:0000256" key="2">
    <source>
        <dbReference type="ARBA" id="ARBA00022679"/>
    </source>
</evidence>
<dbReference type="SUPFAM" id="SSF53756">
    <property type="entry name" value="UDP-Glycosyltransferase/glycogen phosphorylase"/>
    <property type="match status" value="1"/>
</dbReference>
<dbReference type="OrthoDB" id="9807356at2"/>
<keyword evidence="2 3" id="KW-0808">Transferase</keyword>
<dbReference type="GO" id="GO:0005829">
    <property type="term" value="C:cytosol"/>
    <property type="evidence" value="ECO:0007669"/>
    <property type="project" value="TreeGrafter"/>
</dbReference>
<accession>A0A516H3A1</accession>
<organism evidence="3 4">
    <name type="scientific">Ferrovibrio terrae</name>
    <dbReference type="NCBI Taxonomy" id="2594003"/>
    <lineage>
        <taxon>Bacteria</taxon>
        <taxon>Pseudomonadati</taxon>
        <taxon>Pseudomonadota</taxon>
        <taxon>Alphaproteobacteria</taxon>
        <taxon>Rhodospirillales</taxon>
        <taxon>Rhodospirillaceae</taxon>
        <taxon>Ferrovibrio</taxon>
    </lineage>
</organism>
<evidence type="ECO:0000256" key="1">
    <source>
        <dbReference type="ARBA" id="ARBA00022676"/>
    </source>
</evidence>